<evidence type="ECO:0000256" key="3">
    <source>
        <dbReference type="ARBA" id="ARBA00021904"/>
    </source>
</evidence>
<protein>
    <recommendedName>
        <fullName evidence="3">Cytochrome c oxidase assembly factor 5</fullName>
    </recommendedName>
</protein>
<reference evidence="6" key="1">
    <citation type="submission" date="2025-08" db="UniProtKB">
        <authorList>
            <consortium name="Ensembl"/>
        </authorList>
    </citation>
    <scope>IDENTIFICATION</scope>
</reference>
<feature type="region of interest" description="Disordered" evidence="5">
    <location>
        <begin position="175"/>
        <end position="208"/>
    </location>
</feature>
<dbReference type="Pfam" id="PF10203">
    <property type="entry name" value="Pet191_N"/>
    <property type="match status" value="1"/>
</dbReference>
<evidence type="ECO:0000313" key="6">
    <source>
        <dbReference type="Ensembl" id="ENSCPGP00000023208.1"/>
    </source>
</evidence>
<keyword evidence="4" id="KW-1015">Disulfide bond</keyword>
<evidence type="ECO:0000256" key="4">
    <source>
        <dbReference type="ARBA" id="ARBA00023157"/>
    </source>
</evidence>
<comment type="similarity">
    <text evidence="2">Belongs to the PET191 family.</text>
</comment>
<dbReference type="AlphaFoldDB" id="A0A8C3KH89"/>
<accession>A0A8C3KH89</accession>
<keyword evidence="7" id="KW-1185">Reference proteome</keyword>
<dbReference type="Proteomes" id="UP000694419">
    <property type="component" value="Unplaced"/>
</dbReference>
<organism evidence="6 7">
    <name type="scientific">Calidris pygmaea</name>
    <name type="common">Spoon-billed sandpiper</name>
    <dbReference type="NCBI Taxonomy" id="425635"/>
    <lineage>
        <taxon>Eukaryota</taxon>
        <taxon>Metazoa</taxon>
        <taxon>Chordata</taxon>
        <taxon>Craniata</taxon>
        <taxon>Vertebrata</taxon>
        <taxon>Euteleostomi</taxon>
        <taxon>Archelosauria</taxon>
        <taxon>Archosauria</taxon>
        <taxon>Dinosauria</taxon>
        <taxon>Saurischia</taxon>
        <taxon>Theropoda</taxon>
        <taxon>Coelurosauria</taxon>
        <taxon>Aves</taxon>
        <taxon>Neognathae</taxon>
        <taxon>Neoaves</taxon>
        <taxon>Charadriiformes</taxon>
        <taxon>Scolopacidae</taxon>
        <taxon>Calidris</taxon>
    </lineage>
</organism>
<evidence type="ECO:0000313" key="7">
    <source>
        <dbReference type="Proteomes" id="UP000694419"/>
    </source>
</evidence>
<feature type="region of interest" description="Disordered" evidence="5">
    <location>
        <begin position="1"/>
        <end position="162"/>
    </location>
</feature>
<dbReference type="GO" id="GO:0033617">
    <property type="term" value="P:mitochondrial respiratory chain complex IV assembly"/>
    <property type="evidence" value="ECO:0007669"/>
    <property type="project" value="TreeGrafter"/>
</dbReference>
<proteinExistence type="inferred from homology"/>
<name>A0A8C3KH89_9CHAR</name>
<evidence type="ECO:0000256" key="5">
    <source>
        <dbReference type="SAM" id="MobiDB-lite"/>
    </source>
</evidence>
<reference evidence="6" key="2">
    <citation type="submission" date="2025-09" db="UniProtKB">
        <authorList>
            <consortium name="Ensembl"/>
        </authorList>
    </citation>
    <scope>IDENTIFICATION</scope>
</reference>
<evidence type="ECO:0000256" key="1">
    <source>
        <dbReference type="ARBA" id="ARBA00003186"/>
    </source>
</evidence>
<feature type="compositionally biased region" description="Polar residues" evidence="5">
    <location>
        <begin position="28"/>
        <end position="43"/>
    </location>
</feature>
<dbReference type="GO" id="GO:0005739">
    <property type="term" value="C:mitochondrion"/>
    <property type="evidence" value="ECO:0007669"/>
    <property type="project" value="TreeGrafter"/>
</dbReference>
<dbReference type="Ensembl" id="ENSCPGT00000025363.1">
    <property type="protein sequence ID" value="ENSCPGP00000023208.1"/>
    <property type="gene ID" value="ENSCPGG00000016094.1"/>
</dbReference>
<dbReference type="InterPro" id="IPR018793">
    <property type="entry name" value="Cyt_c_oxidase_assmbl_Pet191"/>
</dbReference>
<dbReference type="PANTHER" id="PTHR28627:SF1">
    <property type="entry name" value="CYTOCHROME C OXIDASE ASSEMBLY FACTOR 5"/>
    <property type="match status" value="1"/>
</dbReference>
<feature type="compositionally biased region" description="Low complexity" evidence="5">
    <location>
        <begin position="116"/>
        <end position="131"/>
    </location>
</feature>
<comment type="function">
    <text evidence="1">Involved in an early step of the mitochondrial complex IV assembly process.</text>
</comment>
<evidence type="ECO:0000256" key="2">
    <source>
        <dbReference type="ARBA" id="ARBA00007785"/>
    </source>
</evidence>
<dbReference type="PROSITE" id="PS51808">
    <property type="entry name" value="CHCH"/>
    <property type="match status" value="1"/>
</dbReference>
<sequence>TLTLTGESAVAGQPLCQPPGRRQAGNPEESTLPQTRGPTSSARRGSLPASRLPKPLEALTAQGLRGRRNGRSGQLGAGEGLPASPLGRSARHPPPEATAATLYTPPHEQPPPPQREAPNPLLPSSQRSLPPNGRAHALTCCPGPAARTPPRPAPAATFRQRRRWRRRLRFPSRCRPAFPSPPCRKRRQGSGRQDGGGGGRWRCLGRPQRGVEPGLAAMPKYYEDKEEDGRACGGVREDLRQCLLESPCVLQENKSPKQCLREGHCRSLQMTFFACKRSMLDTRARFRGRKGY</sequence>
<dbReference type="PANTHER" id="PTHR28627">
    <property type="entry name" value="CYTOCHROME C OXIDASE ASSEMBLY FACTOR 5"/>
    <property type="match status" value="1"/>
</dbReference>